<dbReference type="SUPFAM" id="SSF53092">
    <property type="entry name" value="Creatinase/prolidase N-terminal domain"/>
    <property type="match status" value="1"/>
</dbReference>
<dbReference type="Pfam" id="PF00557">
    <property type="entry name" value="Peptidase_M24"/>
    <property type="match status" value="1"/>
</dbReference>
<evidence type="ECO:0000256" key="2">
    <source>
        <dbReference type="ARBA" id="ARBA00022801"/>
    </source>
</evidence>
<keyword evidence="1" id="KW-0479">Metal-binding</keyword>
<dbReference type="PANTHER" id="PTHR46112:SF3">
    <property type="entry name" value="AMINOPEPTIDASE YPDF"/>
    <property type="match status" value="1"/>
</dbReference>
<accession>A0A151AIC9</accession>
<dbReference type="InterPro" id="IPR000587">
    <property type="entry name" value="Creatinase_N"/>
</dbReference>
<dbReference type="PROSITE" id="PS00491">
    <property type="entry name" value="PROLINE_PEPTIDASE"/>
    <property type="match status" value="1"/>
</dbReference>
<feature type="domain" description="Creatinase N-terminal" evidence="4">
    <location>
        <begin position="21"/>
        <end position="134"/>
    </location>
</feature>
<gene>
    <name evidence="5" type="primary">pepQ_1</name>
    <name evidence="5" type="ORF">HAPAU_00850</name>
</gene>
<dbReference type="RefSeq" id="WP_066378134.1">
    <property type="nucleotide sequence ID" value="NZ_LTAZ01000001.1"/>
</dbReference>
<dbReference type="Gene3D" id="3.40.350.10">
    <property type="entry name" value="Creatinase/prolidase N-terminal domain"/>
    <property type="match status" value="1"/>
</dbReference>
<dbReference type="PANTHER" id="PTHR46112">
    <property type="entry name" value="AMINOPEPTIDASE"/>
    <property type="match status" value="1"/>
</dbReference>
<dbReference type="EC" id="3.4.13.9" evidence="5"/>
<dbReference type="InterPro" id="IPR029149">
    <property type="entry name" value="Creatin/AminoP/Spt16_N"/>
</dbReference>
<proteinExistence type="predicted"/>
<dbReference type="PATRIC" id="fig|1008153.3.peg.90"/>
<dbReference type="EMBL" id="LTAZ01000001">
    <property type="protein sequence ID" value="KYH27419.1"/>
    <property type="molecule type" value="Genomic_DNA"/>
</dbReference>
<dbReference type="GO" id="GO:0102009">
    <property type="term" value="F:proline dipeptidase activity"/>
    <property type="evidence" value="ECO:0007669"/>
    <property type="project" value="UniProtKB-EC"/>
</dbReference>
<evidence type="ECO:0000313" key="5">
    <source>
        <dbReference type="EMBL" id="KYH27419.1"/>
    </source>
</evidence>
<evidence type="ECO:0000313" key="6">
    <source>
        <dbReference type="Proteomes" id="UP000075321"/>
    </source>
</evidence>
<dbReference type="Pfam" id="PF01321">
    <property type="entry name" value="Creatinase_N"/>
    <property type="match status" value="1"/>
</dbReference>
<comment type="caution">
    <text evidence="5">The sequence shown here is derived from an EMBL/GenBank/DDBJ whole genome shotgun (WGS) entry which is preliminary data.</text>
</comment>
<dbReference type="AlphaFoldDB" id="A0A151AIC9"/>
<dbReference type="Gene3D" id="3.90.230.10">
    <property type="entry name" value="Creatinase/methionine aminopeptidase superfamily"/>
    <property type="match status" value="1"/>
</dbReference>
<dbReference type="SUPFAM" id="SSF55920">
    <property type="entry name" value="Creatinase/aminopeptidase"/>
    <property type="match status" value="1"/>
</dbReference>
<dbReference type="InterPro" id="IPR000994">
    <property type="entry name" value="Pept_M24"/>
</dbReference>
<keyword evidence="5" id="KW-0645">Protease</keyword>
<name>A0A151AIC9_9EURY</name>
<reference evidence="5 6" key="1">
    <citation type="submission" date="2016-02" db="EMBL/GenBank/DDBJ databases">
        <title>Genome sequence of Halalkalicoccus paucihalophilus DSM 24557.</title>
        <authorList>
            <person name="Poehlein A."/>
            <person name="Daniel R."/>
        </authorList>
    </citation>
    <scope>NUCLEOTIDE SEQUENCE [LARGE SCALE GENOMIC DNA]</scope>
    <source>
        <strain evidence="5 6">DSM 24557</strain>
    </source>
</reference>
<organism evidence="5 6">
    <name type="scientific">Halalkalicoccus paucihalophilus</name>
    <dbReference type="NCBI Taxonomy" id="1008153"/>
    <lineage>
        <taxon>Archaea</taxon>
        <taxon>Methanobacteriati</taxon>
        <taxon>Methanobacteriota</taxon>
        <taxon>Stenosarchaea group</taxon>
        <taxon>Halobacteria</taxon>
        <taxon>Halobacteriales</taxon>
        <taxon>Halococcaceae</taxon>
        <taxon>Halalkalicoccus</taxon>
    </lineage>
</organism>
<dbReference type="InterPro" id="IPR001131">
    <property type="entry name" value="Peptidase_M24B_aminopep-P_CS"/>
</dbReference>
<dbReference type="OrthoDB" id="1346at2157"/>
<keyword evidence="6" id="KW-1185">Reference proteome</keyword>
<keyword evidence="2 5" id="KW-0378">Hydrolase</keyword>
<dbReference type="InterPro" id="IPR036005">
    <property type="entry name" value="Creatinase/aminopeptidase-like"/>
</dbReference>
<dbReference type="CDD" id="cd01092">
    <property type="entry name" value="APP-like"/>
    <property type="match status" value="1"/>
</dbReference>
<evidence type="ECO:0000259" key="3">
    <source>
        <dbReference type="Pfam" id="PF00557"/>
    </source>
</evidence>
<protein>
    <submittedName>
        <fullName evidence="5">Xaa-Pro dipeptidase</fullName>
        <ecNumber evidence="5">3.4.13.9</ecNumber>
    </submittedName>
</protein>
<dbReference type="PRINTS" id="PR00599">
    <property type="entry name" value="MAPEPTIDASE"/>
</dbReference>
<feature type="domain" description="Peptidase M24" evidence="3">
    <location>
        <begin position="143"/>
        <end position="346"/>
    </location>
</feature>
<evidence type="ECO:0000256" key="1">
    <source>
        <dbReference type="ARBA" id="ARBA00022723"/>
    </source>
</evidence>
<evidence type="ECO:0000259" key="4">
    <source>
        <dbReference type="Pfam" id="PF01321"/>
    </source>
</evidence>
<keyword evidence="5" id="KW-0224">Dipeptidase</keyword>
<dbReference type="InterPro" id="IPR050659">
    <property type="entry name" value="Peptidase_M24B"/>
</dbReference>
<dbReference type="GO" id="GO:0046872">
    <property type="term" value="F:metal ion binding"/>
    <property type="evidence" value="ECO:0007669"/>
    <property type="project" value="UniProtKB-KW"/>
</dbReference>
<sequence length="359" mass="39506">MDFDYERRTRACQRALSSGECLVLFPGPNCQYLTGFRDEPMERHLLLFVPRAGEPVFLAPVMYDEQIGDTHVTDVRLWDDGEDPREGIEVILSEIGPERLLVDDRLWARFTQDLQAVTDAEFGLASEVLEDLRLKKDEAEIDAIRRSSSLTDRVSEEIRALDAIGMTERDLAREIDSRLADAGGEGTSFETIVAAGDNGARPHHRHGNREIEAGDPVVLDFGTRIEGYPSDQTRTVVFGGEPPEGFEEVHDAVREAQEAAVGAVAPGVPAQAVDRAAREVIEDAGYGEGFTHRTGHGVGIEVHEPPYIVAGNSRKLEPGMVFSVEPGIYLEGRFGVRIEDLVVVTAEGCERLNGSPRGW</sequence>
<dbReference type="InterPro" id="IPR001714">
    <property type="entry name" value="Pept_M24_MAP"/>
</dbReference>
<dbReference type="Proteomes" id="UP000075321">
    <property type="component" value="Unassembled WGS sequence"/>
</dbReference>